<name>A0AAV2TWF7_CALDB</name>
<organism evidence="1 2">
    <name type="scientific">Calicophoron daubneyi</name>
    <name type="common">Rumen fluke</name>
    <name type="synonym">Paramphistomum daubneyi</name>
    <dbReference type="NCBI Taxonomy" id="300641"/>
    <lineage>
        <taxon>Eukaryota</taxon>
        <taxon>Metazoa</taxon>
        <taxon>Spiralia</taxon>
        <taxon>Lophotrochozoa</taxon>
        <taxon>Platyhelminthes</taxon>
        <taxon>Trematoda</taxon>
        <taxon>Digenea</taxon>
        <taxon>Plagiorchiida</taxon>
        <taxon>Pronocephalata</taxon>
        <taxon>Paramphistomoidea</taxon>
        <taxon>Paramphistomidae</taxon>
        <taxon>Calicophoron</taxon>
    </lineage>
</organism>
<evidence type="ECO:0000313" key="2">
    <source>
        <dbReference type="Proteomes" id="UP001497525"/>
    </source>
</evidence>
<dbReference type="Proteomes" id="UP001497525">
    <property type="component" value="Unassembled WGS sequence"/>
</dbReference>
<dbReference type="EMBL" id="CAXLJL010000800">
    <property type="protein sequence ID" value="CAL5140854.1"/>
    <property type="molecule type" value="Genomic_DNA"/>
</dbReference>
<accession>A0AAV2TWF7</accession>
<gene>
    <name evidence="1" type="ORF">CDAUBV1_LOCUS16159</name>
</gene>
<dbReference type="AlphaFoldDB" id="A0AAV2TWF7"/>
<reference evidence="1" key="1">
    <citation type="submission" date="2024-06" db="EMBL/GenBank/DDBJ databases">
        <authorList>
            <person name="Liu X."/>
            <person name="Lenzi L."/>
            <person name="Haldenby T S."/>
            <person name="Uol C."/>
        </authorList>
    </citation>
    <scope>NUCLEOTIDE SEQUENCE</scope>
</reference>
<sequence length="190" mass="20698">MISGASSLTFQIQSHADVPVSQTEACQCTTAGTERQINFKNSDVQLVCTSLKARGWECVHPLRECAILKSRKDADRFVSIPLVFGARSTPSLNKKVQTTVVIVMPSSKLTLMQIHEVITQTESRQSAIIDESLEELKAHSLGQAANFSDTSCSVQLAYLDTDGRVLLTTASSGFLSAEEFLEERTSAQSL</sequence>
<evidence type="ECO:0000313" key="1">
    <source>
        <dbReference type="EMBL" id="CAL5140854.1"/>
    </source>
</evidence>
<comment type="caution">
    <text evidence="1">The sequence shown here is derived from an EMBL/GenBank/DDBJ whole genome shotgun (WGS) entry which is preliminary data.</text>
</comment>
<protein>
    <submittedName>
        <fullName evidence="1">Uncharacterized protein</fullName>
    </submittedName>
</protein>
<proteinExistence type="predicted"/>